<dbReference type="Gene3D" id="3.10.20.30">
    <property type="match status" value="1"/>
</dbReference>
<dbReference type="SUPFAM" id="SSF54285">
    <property type="entry name" value="MoaD/ThiS"/>
    <property type="match status" value="1"/>
</dbReference>
<evidence type="ECO:0000313" key="2">
    <source>
        <dbReference type="Proteomes" id="UP000197024"/>
    </source>
</evidence>
<proteinExistence type="predicted"/>
<organism evidence="1 2">
    <name type="scientific">Brevundimonas diminuta</name>
    <name type="common">Pseudomonas diminuta</name>
    <dbReference type="NCBI Taxonomy" id="293"/>
    <lineage>
        <taxon>Bacteria</taxon>
        <taxon>Pseudomonadati</taxon>
        <taxon>Pseudomonadota</taxon>
        <taxon>Alphaproteobacteria</taxon>
        <taxon>Caulobacterales</taxon>
        <taxon>Caulobacteraceae</taxon>
        <taxon>Brevundimonas</taxon>
    </lineage>
</organism>
<dbReference type="AlphaFoldDB" id="A0A1Z3LTS3"/>
<dbReference type="InterPro" id="IPR016155">
    <property type="entry name" value="Mopterin_synth/thiamin_S_b"/>
</dbReference>
<evidence type="ECO:0000313" key="1">
    <source>
        <dbReference type="EMBL" id="ASD25618.1"/>
    </source>
</evidence>
<reference evidence="1 2" key="1">
    <citation type="submission" date="2017-06" db="EMBL/GenBank/DDBJ databases">
        <title>Biodegradation of gentamicin by bacterial consortia AMQD4 in synthetic medium and raw gentamicin sewage.</title>
        <authorList>
            <person name="Chang H."/>
            <person name="Feng Y."/>
            <person name="Li Z."/>
            <person name="Xue J."/>
            <person name="Cheng D."/>
        </authorList>
    </citation>
    <scope>NUCLEOTIDE SEQUENCE [LARGE SCALE GENOMIC DNA]</scope>
    <source>
        <strain evidence="1 2">BZC3</strain>
    </source>
</reference>
<dbReference type="InterPro" id="IPR012675">
    <property type="entry name" value="Beta-grasp_dom_sf"/>
</dbReference>
<gene>
    <name evidence="1" type="ORF">CD943_01145</name>
</gene>
<dbReference type="EMBL" id="CP021995">
    <property type="protein sequence ID" value="ASD25618.1"/>
    <property type="molecule type" value="Genomic_DNA"/>
</dbReference>
<protein>
    <recommendedName>
        <fullName evidence="3">MoaD/ThiS family protein</fullName>
    </recommendedName>
</protein>
<dbReference type="Proteomes" id="UP000197024">
    <property type="component" value="Chromosome"/>
</dbReference>
<accession>A0A1Z3LTS3</accession>
<evidence type="ECO:0008006" key="3">
    <source>
        <dbReference type="Google" id="ProtNLM"/>
    </source>
</evidence>
<name>A0A1Z3LTS3_BREDI</name>
<sequence length="128" mass="14039">MRRDQDALLMGFALSCCWILPIDYDQTARSQDALRPEHEDFPMTQAAAIKIVFFGRPADRFGGERMIDGPQGGLRMSDLRRRIAITADGGDILLDPAIRGAVDGVECDDDTWVSPGQEAAFFSIFSGG</sequence>
<reference evidence="1 2" key="2">
    <citation type="submission" date="2017-06" db="EMBL/GenBank/DDBJ databases">
        <authorList>
            <person name="Kim H.J."/>
            <person name="Triplett B.A."/>
        </authorList>
    </citation>
    <scope>NUCLEOTIDE SEQUENCE [LARGE SCALE GENOMIC DNA]</scope>
    <source>
        <strain evidence="1 2">BZC3</strain>
    </source>
</reference>